<name>A0A067DFC4_CITSI</name>
<evidence type="ECO:0000313" key="2">
    <source>
        <dbReference type="Proteomes" id="UP000027120"/>
    </source>
</evidence>
<reference evidence="1 2" key="1">
    <citation type="submission" date="2014-04" db="EMBL/GenBank/DDBJ databases">
        <authorList>
            <consortium name="International Citrus Genome Consortium"/>
            <person name="Gmitter F."/>
            <person name="Chen C."/>
            <person name="Farmerie W."/>
            <person name="Harkins T."/>
            <person name="Desany B."/>
            <person name="Mohiuddin M."/>
            <person name="Kodira C."/>
            <person name="Borodovsky M."/>
            <person name="Lomsadze A."/>
            <person name="Burns P."/>
            <person name="Jenkins J."/>
            <person name="Prochnik S."/>
            <person name="Shu S."/>
            <person name="Chapman J."/>
            <person name="Pitluck S."/>
            <person name="Schmutz J."/>
            <person name="Rokhsar D."/>
        </authorList>
    </citation>
    <scope>NUCLEOTIDE SEQUENCE</scope>
</reference>
<dbReference type="Proteomes" id="UP000027120">
    <property type="component" value="Unassembled WGS sequence"/>
</dbReference>
<dbReference type="Gene3D" id="2.40.70.10">
    <property type="entry name" value="Acid Proteases"/>
    <property type="match status" value="1"/>
</dbReference>
<sequence>MIRALGTSVAESSNFIRKSGNFRRLTKDEIRAKIAKVLLNAVMGLTLPKTFNVLGFVGEHKVTIVIDSGASPNFISAEQVDELKLPISEAEAYGVILGTGKSKKTQGVCRNYKWLETLGVTHINWKTRVMKFTFGKSQIVLQGDPSIQKMLISLNAIVRAIRHEGHGYWVEMQG</sequence>
<dbReference type="InterPro" id="IPR021109">
    <property type="entry name" value="Peptidase_aspartic_dom_sf"/>
</dbReference>
<evidence type="ECO:0000313" key="1">
    <source>
        <dbReference type="EMBL" id="KDO37702.1"/>
    </source>
</evidence>
<gene>
    <name evidence="1" type="ORF">CISIN_1g038652mg</name>
</gene>
<accession>A0A067DFC4</accession>
<keyword evidence="2" id="KW-1185">Reference proteome</keyword>
<organism evidence="1 2">
    <name type="scientific">Citrus sinensis</name>
    <name type="common">Sweet orange</name>
    <name type="synonym">Citrus aurantium var. sinensis</name>
    <dbReference type="NCBI Taxonomy" id="2711"/>
    <lineage>
        <taxon>Eukaryota</taxon>
        <taxon>Viridiplantae</taxon>
        <taxon>Streptophyta</taxon>
        <taxon>Embryophyta</taxon>
        <taxon>Tracheophyta</taxon>
        <taxon>Spermatophyta</taxon>
        <taxon>Magnoliopsida</taxon>
        <taxon>eudicotyledons</taxon>
        <taxon>Gunneridae</taxon>
        <taxon>Pentapetalae</taxon>
        <taxon>rosids</taxon>
        <taxon>malvids</taxon>
        <taxon>Sapindales</taxon>
        <taxon>Rutaceae</taxon>
        <taxon>Aurantioideae</taxon>
        <taxon>Citrus</taxon>
    </lineage>
</organism>
<dbReference type="AlphaFoldDB" id="A0A067DFC4"/>
<protein>
    <submittedName>
        <fullName evidence="1">Uncharacterized protein</fullName>
    </submittedName>
</protein>
<proteinExistence type="predicted"/>
<dbReference type="SUPFAM" id="SSF50630">
    <property type="entry name" value="Acid proteases"/>
    <property type="match status" value="1"/>
</dbReference>
<dbReference type="CDD" id="cd00303">
    <property type="entry name" value="retropepsin_like"/>
    <property type="match status" value="1"/>
</dbReference>
<dbReference type="EMBL" id="KK789894">
    <property type="protein sequence ID" value="KDO37702.1"/>
    <property type="molecule type" value="Genomic_DNA"/>
</dbReference>